<dbReference type="AlphaFoldDB" id="A0A6F9EEF7"/>
<evidence type="ECO:0000313" key="1">
    <source>
        <dbReference type="EMBL" id="CAB3396077.1"/>
    </source>
</evidence>
<organism evidence="1 2">
    <name type="scientific">Kyrpidia spormannii</name>
    <dbReference type="NCBI Taxonomy" id="2055160"/>
    <lineage>
        <taxon>Bacteria</taxon>
        <taxon>Bacillati</taxon>
        <taxon>Bacillota</taxon>
        <taxon>Bacilli</taxon>
        <taxon>Bacillales</taxon>
        <taxon>Alicyclobacillaceae</taxon>
        <taxon>Kyrpidia</taxon>
    </lineage>
</organism>
<proteinExistence type="predicted"/>
<name>A0A6F9EEF7_9BACL</name>
<dbReference type="Proteomes" id="UP000502196">
    <property type="component" value="Chromosome"/>
</dbReference>
<sequence>MLYEKVIVKLDKVYEAIYVCFYYIKD</sequence>
<protein>
    <submittedName>
        <fullName evidence="1">Uncharacterized protein</fullName>
    </submittedName>
</protein>
<gene>
    <name evidence="1" type="ORF">COOX1_3323</name>
</gene>
<accession>A0A6F9EEF7</accession>
<dbReference type="EMBL" id="LR792683">
    <property type="protein sequence ID" value="CAB3396077.1"/>
    <property type="molecule type" value="Genomic_DNA"/>
</dbReference>
<evidence type="ECO:0000313" key="2">
    <source>
        <dbReference type="Proteomes" id="UP000502196"/>
    </source>
</evidence>
<reference evidence="1 2" key="1">
    <citation type="submission" date="2020-04" db="EMBL/GenBank/DDBJ databases">
        <authorList>
            <person name="Hogendoorn C."/>
        </authorList>
    </citation>
    <scope>NUCLEOTIDE SEQUENCE [LARGE SCALE GENOMIC DNA]</scope>
    <source>
        <strain evidence="1">COOX1</strain>
    </source>
</reference>